<protein>
    <submittedName>
        <fullName evidence="9">Oligopeptide transport system permease protein</fullName>
    </submittedName>
</protein>
<evidence type="ECO:0000256" key="4">
    <source>
        <dbReference type="ARBA" id="ARBA00022692"/>
    </source>
</evidence>
<dbReference type="OrthoDB" id="9783218at2"/>
<feature type="transmembrane region" description="Helical" evidence="7">
    <location>
        <begin position="142"/>
        <end position="161"/>
    </location>
</feature>
<dbReference type="CDD" id="cd06261">
    <property type="entry name" value="TM_PBP2"/>
    <property type="match status" value="1"/>
</dbReference>
<dbReference type="RefSeq" id="WP_093750191.1">
    <property type="nucleotide sequence ID" value="NZ_BSYN01000001.1"/>
</dbReference>
<feature type="transmembrane region" description="Helical" evidence="7">
    <location>
        <begin position="217"/>
        <end position="238"/>
    </location>
</feature>
<gene>
    <name evidence="9" type="ORF">SAMN05660923_00335</name>
</gene>
<keyword evidence="5 7" id="KW-1133">Transmembrane helix</keyword>
<dbReference type="GO" id="GO:0005886">
    <property type="term" value="C:plasma membrane"/>
    <property type="evidence" value="ECO:0007669"/>
    <property type="project" value="UniProtKB-SubCell"/>
</dbReference>
<evidence type="ECO:0000256" key="5">
    <source>
        <dbReference type="ARBA" id="ARBA00022989"/>
    </source>
</evidence>
<dbReference type="InterPro" id="IPR050366">
    <property type="entry name" value="BP-dependent_transpt_permease"/>
</dbReference>
<evidence type="ECO:0000259" key="8">
    <source>
        <dbReference type="PROSITE" id="PS50928"/>
    </source>
</evidence>
<dbReference type="SUPFAM" id="SSF161098">
    <property type="entry name" value="MetI-like"/>
    <property type="match status" value="1"/>
</dbReference>
<keyword evidence="2 7" id="KW-0813">Transport</keyword>
<feature type="domain" description="ABC transmembrane type-1" evidence="8">
    <location>
        <begin position="103"/>
        <end position="293"/>
    </location>
</feature>
<feature type="transmembrane region" description="Helical" evidence="7">
    <location>
        <begin position="42"/>
        <end position="63"/>
    </location>
</feature>
<evidence type="ECO:0000256" key="2">
    <source>
        <dbReference type="ARBA" id="ARBA00022448"/>
    </source>
</evidence>
<comment type="subcellular location">
    <subcellularLocation>
        <location evidence="1 7">Cell membrane</location>
        <topology evidence="1 7">Multi-pass membrane protein</topology>
    </subcellularLocation>
</comment>
<evidence type="ECO:0000256" key="1">
    <source>
        <dbReference type="ARBA" id="ARBA00004651"/>
    </source>
</evidence>
<evidence type="ECO:0000313" key="9">
    <source>
        <dbReference type="EMBL" id="SDW16745.1"/>
    </source>
</evidence>
<keyword evidence="3" id="KW-1003">Cell membrane</keyword>
<name>A0A1H2RBR9_9FIRM</name>
<feature type="transmembrane region" description="Helical" evidence="7">
    <location>
        <begin position="167"/>
        <end position="186"/>
    </location>
</feature>
<dbReference type="Gene3D" id="1.10.3720.10">
    <property type="entry name" value="MetI-like"/>
    <property type="match status" value="1"/>
</dbReference>
<dbReference type="InterPro" id="IPR025966">
    <property type="entry name" value="OppC_N"/>
</dbReference>
<dbReference type="Proteomes" id="UP000198828">
    <property type="component" value="Unassembled WGS sequence"/>
</dbReference>
<dbReference type="InterPro" id="IPR000515">
    <property type="entry name" value="MetI-like"/>
</dbReference>
<keyword evidence="10" id="KW-1185">Reference proteome</keyword>
<accession>A0A1H2RBR9</accession>
<dbReference type="PANTHER" id="PTHR43386">
    <property type="entry name" value="OLIGOPEPTIDE TRANSPORT SYSTEM PERMEASE PROTEIN APPC"/>
    <property type="match status" value="1"/>
</dbReference>
<evidence type="ECO:0000256" key="6">
    <source>
        <dbReference type="ARBA" id="ARBA00023136"/>
    </source>
</evidence>
<dbReference type="InterPro" id="IPR035906">
    <property type="entry name" value="MetI-like_sf"/>
</dbReference>
<dbReference type="EMBL" id="FNNG01000001">
    <property type="protein sequence ID" value="SDW16745.1"/>
    <property type="molecule type" value="Genomic_DNA"/>
</dbReference>
<evidence type="ECO:0000256" key="7">
    <source>
        <dbReference type="RuleBase" id="RU363032"/>
    </source>
</evidence>
<feature type="transmembrane region" description="Helical" evidence="7">
    <location>
        <begin position="107"/>
        <end position="130"/>
    </location>
</feature>
<reference evidence="9 10" key="1">
    <citation type="submission" date="2016-10" db="EMBL/GenBank/DDBJ databases">
        <authorList>
            <person name="de Groot N.N."/>
        </authorList>
    </citation>
    <scope>NUCLEOTIDE SEQUENCE [LARGE SCALE GENOMIC DNA]</scope>
    <source>
        <strain evidence="9 10">DSM 23310</strain>
    </source>
</reference>
<keyword evidence="6 7" id="KW-0472">Membrane</keyword>
<evidence type="ECO:0000256" key="3">
    <source>
        <dbReference type="ARBA" id="ARBA00022475"/>
    </source>
</evidence>
<feature type="transmembrane region" description="Helical" evidence="7">
    <location>
        <begin position="275"/>
        <end position="296"/>
    </location>
</feature>
<sequence length="306" mass="33992">MEAIPKDKFKRVQIDSKESEKIARPQIGYWQDAWRRLKTNKVATISLIILITIAIMTIIGPALSGYDFKEVDSTKINQRPSKEHWFGTDELGRDIFARVWIAGRVSIVIGITGALISAVVGTIYGGISAYFGGKVDTIMMRIVEILLSVPYLLVVILISILTDSRSLGTMLISLTLTGWCGTARMVRGQMLQVKSQEYILAAEALGVRPSKIIVRHFIPNVLNVLIVSITFNIPGYIFSESFLSYIGLGIQPPNTSWGALASAAQRNFIFYPYQLFFPGLMIALTMLSFTLLGDGLRDALDPRLRE</sequence>
<proteinExistence type="inferred from homology"/>
<dbReference type="Pfam" id="PF12911">
    <property type="entry name" value="OppC_N"/>
    <property type="match status" value="1"/>
</dbReference>
<comment type="similarity">
    <text evidence="7">Belongs to the binding-protein-dependent transport system permease family.</text>
</comment>
<keyword evidence="4 7" id="KW-0812">Transmembrane</keyword>
<dbReference type="AlphaFoldDB" id="A0A1H2RBR9"/>
<evidence type="ECO:0000313" key="10">
    <source>
        <dbReference type="Proteomes" id="UP000198828"/>
    </source>
</evidence>
<dbReference type="PROSITE" id="PS50928">
    <property type="entry name" value="ABC_TM1"/>
    <property type="match status" value="1"/>
</dbReference>
<organism evidence="9 10">
    <name type="scientific">Tepidimicrobium xylanilyticum</name>
    <dbReference type="NCBI Taxonomy" id="1123352"/>
    <lineage>
        <taxon>Bacteria</taxon>
        <taxon>Bacillati</taxon>
        <taxon>Bacillota</taxon>
        <taxon>Tissierellia</taxon>
        <taxon>Tissierellales</taxon>
        <taxon>Tepidimicrobiaceae</taxon>
        <taxon>Tepidimicrobium</taxon>
    </lineage>
</organism>
<dbReference type="PANTHER" id="PTHR43386:SF22">
    <property type="entry name" value="OLIGOPEPTIDE TRANSPORT SYSTEM PERMEASE PROTEIN OPPC"/>
    <property type="match status" value="1"/>
</dbReference>
<dbReference type="GO" id="GO:0055085">
    <property type="term" value="P:transmembrane transport"/>
    <property type="evidence" value="ECO:0007669"/>
    <property type="project" value="InterPro"/>
</dbReference>
<dbReference type="Pfam" id="PF00528">
    <property type="entry name" value="BPD_transp_1"/>
    <property type="match status" value="1"/>
</dbReference>